<dbReference type="PANTHER" id="PTHR43245">
    <property type="entry name" value="BIFUNCTIONAL POLYMYXIN RESISTANCE PROTEIN ARNA"/>
    <property type="match status" value="1"/>
</dbReference>
<reference evidence="2 4" key="1">
    <citation type="submission" date="2018-10" db="EMBL/GenBank/DDBJ databases">
        <title>Co-occurring genomic capacity for anaerobic methane metabolism and dissimilatory sulfite reduction discovered in the Korarchaeota.</title>
        <authorList>
            <person name="Mckay L.J."/>
            <person name="Dlakic M."/>
            <person name="Fields M.W."/>
            <person name="Delmont T.O."/>
            <person name="Eren A.M."/>
            <person name="Jay Z.J."/>
            <person name="Klingelsmith K.B."/>
            <person name="Rusch D.B."/>
            <person name="Inskeep W.P."/>
        </authorList>
    </citation>
    <scope>NUCLEOTIDE SEQUENCE [LARGE SCALE GENOMIC DNA]</scope>
    <source>
        <strain evidence="2 4">MDKW</strain>
    </source>
</reference>
<dbReference type="EMBL" id="RCOS01000167">
    <property type="protein sequence ID" value="RSN71887.1"/>
    <property type="molecule type" value="Genomic_DNA"/>
</dbReference>
<dbReference type="InterPro" id="IPR036291">
    <property type="entry name" value="NAD(P)-bd_dom_sf"/>
</dbReference>
<evidence type="ECO:0000313" key="4">
    <source>
        <dbReference type="Proteomes" id="UP000277582"/>
    </source>
</evidence>
<protein>
    <submittedName>
        <fullName evidence="2">NAD(P)-dependent oxidoreductase</fullName>
    </submittedName>
</protein>
<evidence type="ECO:0000313" key="3">
    <source>
        <dbReference type="EMBL" id="RZN58749.1"/>
    </source>
</evidence>
<keyword evidence="4" id="KW-1185">Reference proteome</keyword>
<dbReference type="RefSeq" id="WP_125672744.1">
    <property type="nucleotide sequence ID" value="NZ_RCOS01000167.1"/>
</dbReference>
<accession>A0A429GDI4</accession>
<comment type="caution">
    <text evidence="2">The sequence shown here is derived from an EMBL/GenBank/DDBJ whole genome shotgun (WGS) entry which is preliminary data.</text>
</comment>
<dbReference type="Proteomes" id="UP000316217">
    <property type="component" value="Unassembled WGS sequence"/>
</dbReference>
<dbReference type="InterPro" id="IPR050177">
    <property type="entry name" value="Lipid_A_modif_metabolic_enz"/>
</dbReference>
<evidence type="ECO:0000313" key="5">
    <source>
        <dbReference type="Proteomes" id="UP000316217"/>
    </source>
</evidence>
<sequence>MMRAVVTGASGMLGAHVVKKLLEDGWDVISVIRPGSLRKRPWTADILRETEIIEADITQPVSLPQSDVLVHTAGVMYGRTLDVNYRGTLNVIRSANTRWFVLISSILALGDSLRESAREDQKCKPVTEYEISKYMAEIAAFKAFGEKVTIIRPVWMYGPYTTNPDIIYLAKLVKMGISPVIISQDLRIAMVHARDVACAVSSLIGESGVFNVRGPRMYAFGELIHAIETFYKKRGIRIVVPRKIVSIGSMFFDIARYLLLSPDEIPIDKLRVKYSPKIDLKEGIEETLEWLESQAERSSRSLAPKR</sequence>
<feature type="domain" description="NAD-dependent epimerase/dehydratase" evidence="1">
    <location>
        <begin position="5"/>
        <end position="204"/>
    </location>
</feature>
<reference evidence="3 5" key="2">
    <citation type="journal article" date="2019" name="Nat. Microbiol.">
        <title>Wide diversity of methane and short-chain alkane metabolisms in uncultured archaea.</title>
        <authorList>
            <person name="Borrel G."/>
            <person name="Adam P.S."/>
            <person name="McKay L.J."/>
            <person name="Chen L.X."/>
            <person name="Sierra-Garcia I.N."/>
            <person name="Sieber C.M."/>
            <person name="Letourneur Q."/>
            <person name="Ghozlane A."/>
            <person name="Andersen G.L."/>
            <person name="Li W.J."/>
            <person name="Hallam S.J."/>
            <person name="Muyzer G."/>
            <person name="de Oliveira V.M."/>
            <person name="Inskeep W.P."/>
            <person name="Banfield J.F."/>
            <person name="Gribaldo S."/>
        </authorList>
    </citation>
    <scope>NUCLEOTIDE SEQUENCE [LARGE SCALE GENOMIC DNA]</scope>
    <source>
        <strain evidence="3">NM4</strain>
    </source>
</reference>
<evidence type="ECO:0000313" key="2">
    <source>
        <dbReference type="EMBL" id="RSN71887.1"/>
    </source>
</evidence>
<dbReference type="Gene3D" id="3.40.50.720">
    <property type="entry name" value="NAD(P)-binding Rossmann-like Domain"/>
    <property type="match status" value="1"/>
</dbReference>
<gene>
    <name evidence="2" type="ORF">D6D85_14970</name>
    <name evidence="3" type="ORF">EF810_07265</name>
</gene>
<name>A0A429GDI4_9CREN</name>
<dbReference type="Proteomes" id="UP000277582">
    <property type="component" value="Unassembled WGS sequence"/>
</dbReference>
<dbReference type="AlphaFoldDB" id="A0A429GDI4"/>
<dbReference type="InterPro" id="IPR001509">
    <property type="entry name" value="Epimerase_deHydtase"/>
</dbReference>
<organism evidence="2 4">
    <name type="scientific">Candidatus Methanodesulfokora washburnensis</name>
    <dbReference type="NCBI Taxonomy" id="2478471"/>
    <lineage>
        <taxon>Archaea</taxon>
        <taxon>Thermoproteota</taxon>
        <taxon>Candidatus Korarchaeia</taxon>
        <taxon>Candidatus Korarchaeia incertae sedis</taxon>
        <taxon>Candidatus Methanodesulfokora</taxon>
    </lineage>
</organism>
<dbReference type="SUPFAM" id="SSF51735">
    <property type="entry name" value="NAD(P)-binding Rossmann-fold domains"/>
    <property type="match status" value="1"/>
</dbReference>
<proteinExistence type="predicted"/>
<evidence type="ECO:0000259" key="1">
    <source>
        <dbReference type="Pfam" id="PF01370"/>
    </source>
</evidence>
<dbReference type="Pfam" id="PF01370">
    <property type="entry name" value="Epimerase"/>
    <property type="match status" value="1"/>
</dbReference>
<dbReference type="EMBL" id="RXII01000114">
    <property type="protein sequence ID" value="RZN58749.1"/>
    <property type="molecule type" value="Genomic_DNA"/>
</dbReference>